<feature type="non-terminal residue" evidence="1">
    <location>
        <position position="84"/>
    </location>
</feature>
<reference evidence="1 2" key="1">
    <citation type="journal article" date="2012" name="PLoS Pathog.">
        <title>Diverse lifestyles and strategies of plant pathogenesis encoded in the genomes of eighteen Dothideomycetes fungi.</title>
        <authorList>
            <person name="Ohm R.A."/>
            <person name="Feau N."/>
            <person name="Henrissat B."/>
            <person name="Schoch C.L."/>
            <person name="Horwitz B.A."/>
            <person name="Barry K.W."/>
            <person name="Condon B.J."/>
            <person name="Copeland A.C."/>
            <person name="Dhillon B."/>
            <person name="Glaser F."/>
            <person name="Hesse C.N."/>
            <person name="Kosti I."/>
            <person name="LaButti K."/>
            <person name="Lindquist E.A."/>
            <person name="Lucas S."/>
            <person name="Salamov A.A."/>
            <person name="Bradshaw R.E."/>
            <person name="Ciuffetti L."/>
            <person name="Hamelin R.C."/>
            <person name="Kema G.H.J."/>
            <person name="Lawrence C."/>
            <person name="Scott J.A."/>
            <person name="Spatafora J.W."/>
            <person name="Turgeon B.G."/>
            <person name="de Wit P.J.G.M."/>
            <person name="Zhong S."/>
            <person name="Goodwin S.B."/>
            <person name="Grigoriev I.V."/>
        </authorList>
    </citation>
    <scope>NUCLEOTIDE SEQUENCE [LARGE SCALE GENOMIC DNA]</scope>
    <source>
        <strain evidence="2">28A</strain>
    </source>
</reference>
<gene>
    <name evidence="1" type="ORF">SETTUDRAFT_63108</name>
</gene>
<dbReference type="SUPFAM" id="SSF48264">
    <property type="entry name" value="Cytochrome P450"/>
    <property type="match status" value="1"/>
</dbReference>
<dbReference type="GeneID" id="19405283"/>
<dbReference type="EMBL" id="KB908481">
    <property type="protein sequence ID" value="EOA91841.1"/>
    <property type="molecule type" value="Genomic_DNA"/>
</dbReference>
<protein>
    <recommendedName>
        <fullName evidence="3">Cytochrome P450</fullName>
    </recommendedName>
</protein>
<dbReference type="RefSeq" id="XP_008020323.1">
    <property type="nucleotide sequence ID" value="XM_008022132.2"/>
</dbReference>
<evidence type="ECO:0000313" key="1">
    <source>
        <dbReference type="EMBL" id="EOA91841.1"/>
    </source>
</evidence>
<accession>R0J529</accession>
<dbReference type="Gene3D" id="1.10.630.10">
    <property type="entry name" value="Cytochrome P450"/>
    <property type="match status" value="1"/>
</dbReference>
<keyword evidence="2" id="KW-1185">Reference proteome</keyword>
<dbReference type="GO" id="GO:0020037">
    <property type="term" value="F:heme binding"/>
    <property type="evidence" value="ECO:0007669"/>
    <property type="project" value="InterPro"/>
</dbReference>
<organism evidence="1 2">
    <name type="scientific">Exserohilum turcicum (strain 28A)</name>
    <name type="common">Northern leaf blight fungus</name>
    <name type="synonym">Setosphaeria turcica</name>
    <dbReference type="NCBI Taxonomy" id="671987"/>
    <lineage>
        <taxon>Eukaryota</taxon>
        <taxon>Fungi</taxon>
        <taxon>Dikarya</taxon>
        <taxon>Ascomycota</taxon>
        <taxon>Pezizomycotina</taxon>
        <taxon>Dothideomycetes</taxon>
        <taxon>Pleosporomycetidae</taxon>
        <taxon>Pleosporales</taxon>
        <taxon>Pleosporineae</taxon>
        <taxon>Pleosporaceae</taxon>
        <taxon>Exserohilum</taxon>
    </lineage>
</organism>
<dbReference type="AlphaFoldDB" id="R0J529"/>
<dbReference type="InterPro" id="IPR036396">
    <property type="entry name" value="Cyt_P450_sf"/>
</dbReference>
<dbReference type="HOGENOM" id="CLU_2533796_0_0_1"/>
<evidence type="ECO:0000313" key="2">
    <source>
        <dbReference type="Proteomes" id="UP000016935"/>
    </source>
</evidence>
<reference evidence="1 2" key="2">
    <citation type="journal article" date="2013" name="PLoS Genet.">
        <title>Comparative genome structure, secondary metabolite, and effector coding capacity across Cochliobolus pathogens.</title>
        <authorList>
            <person name="Condon B.J."/>
            <person name="Leng Y."/>
            <person name="Wu D."/>
            <person name="Bushley K.E."/>
            <person name="Ohm R.A."/>
            <person name="Otillar R."/>
            <person name="Martin J."/>
            <person name="Schackwitz W."/>
            <person name="Grimwood J."/>
            <person name="MohdZainudin N."/>
            <person name="Xue C."/>
            <person name="Wang R."/>
            <person name="Manning V.A."/>
            <person name="Dhillon B."/>
            <person name="Tu Z.J."/>
            <person name="Steffenson B.J."/>
            <person name="Salamov A."/>
            <person name="Sun H."/>
            <person name="Lowry S."/>
            <person name="LaButti K."/>
            <person name="Han J."/>
            <person name="Copeland A."/>
            <person name="Lindquist E."/>
            <person name="Barry K."/>
            <person name="Schmutz J."/>
            <person name="Baker S.E."/>
            <person name="Ciuffetti L.M."/>
            <person name="Grigoriev I.V."/>
            <person name="Zhong S."/>
            <person name="Turgeon B.G."/>
        </authorList>
    </citation>
    <scope>NUCLEOTIDE SEQUENCE [LARGE SCALE GENOMIC DNA]</scope>
    <source>
        <strain evidence="2">28A</strain>
    </source>
</reference>
<dbReference type="STRING" id="671987.R0J529"/>
<dbReference type="GO" id="GO:0005506">
    <property type="term" value="F:iron ion binding"/>
    <property type="evidence" value="ECO:0007669"/>
    <property type="project" value="InterPro"/>
</dbReference>
<feature type="non-terminal residue" evidence="1">
    <location>
        <position position="1"/>
    </location>
</feature>
<name>R0J529_EXST2</name>
<dbReference type="Proteomes" id="UP000016935">
    <property type="component" value="Unassembled WGS sequence"/>
</dbReference>
<sequence>GIFNRERIFVASPEAARDLLTTNAYRFIKPQLQWTLANNISGEGLLIQEGKVHKEARKRFNPAFSPTMMKTWFPSLWRSTVEAL</sequence>
<dbReference type="GO" id="GO:0004497">
    <property type="term" value="F:monooxygenase activity"/>
    <property type="evidence" value="ECO:0007669"/>
    <property type="project" value="InterPro"/>
</dbReference>
<dbReference type="OrthoDB" id="3676828at2759"/>
<proteinExistence type="predicted"/>
<dbReference type="GO" id="GO:0016705">
    <property type="term" value="F:oxidoreductase activity, acting on paired donors, with incorporation or reduction of molecular oxygen"/>
    <property type="evidence" value="ECO:0007669"/>
    <property type="project" value="InterPro"/>
</dbReference>
<evidence type="ECO:0008006" key="3">
    <source>
        <dbReference type="Google" id="ProtNLM"/>
    </source>
</evidence>